<dbReference type="EMBL" id="BAAAZW010000013">
    <property type="protein sequence ID" value="GAA3969776.1"/>
    <property type="molecule type" value="Genomic_DNA"/>
</dbReference>
<evidence type="ECO:0000256" key="6">
    <source>
        <dbReference type="ARBA" id="ARBA00022989"/>
    </source>
</evidence>
<evidence type="ECO:0000256" key="1">
    <source>
        <dbReference type="ARBA" id="ARBA00004651"/>
    </source>
</evidence>
<gene>
    <name evidence="12" type="ORF">GCM10022231_33770</name>
</gene>
<feature type="transmembrane region" description="Helical" evidence="9">
    <location>
        <begin position="338"/>
        <end position="356"/>
    </location>
</feature>
<evidence type="ECO:0000256" key="5">
    <source>
        <dbReference type="ARBA" id="ARBA00022692"/>
    </source>
</evidence>
<keyword evidence="13" id="KW-1185">Reference proteome</keyword>
<evidence type="ECO:0000256" key="2">
    <source>
        <dbReference type="ARBA" id="ARBA00022475"/>
    </source>
</evidence>
<dbReference type="Proteomes" id="UP001418444">
    <property type="component" value="Unassembled WGS sequence"/>
</dbReference>
<feature type="transmembrane region" description="Helical" evidence="9">
    <location>
        <begin position="368"/>
        <end position="386"/>
    </location>
</feature>
<dbReference type="RefSeq" id="WP_344785696.1">
    <property type="nucleotide sequence ID" value="NZ_BAAAZW010000013.1"/>
</dbReference>
<evidence type="ECO:0000313" key="13">
    <source>
        <dbReference type="Proteomes" id="UP001418444"/>
    </source>
</evidence>
<name>A0ABP7PR91_9ACTN</name>
<evidence type="ECO:0000259" key="11">
    <source>
        <dbReference type="Pfam" id="PF24878"/>
    </source>
</evidence>
<proteinExistence type="predicted"/>
<dbReference type="InterPro" id="IPR050297">
    <property type="entry name" value="LipidA_mod_glycosyltrf_83"/>
</dbReference>
<organism evidence="12 13">
    <name type="scientific">Gordonia caeni</name>
    <dbReference type="NCBI Taxonomy" id="1007097"/>
    <lineage>
        <taxon>Bacteria</taxon>
        <taxon>Bacillati</taxon>
        <taxon>Actinomycetota</taxon>
        <taxon>Actinomycetes</taxon>
        <taxon>Mycobacteriales</taxon>
        <taxon>Gordoniaceae</taxon>
        <taxon>Gordonia</taxon>
    </lineage>
</organism>
<feature type="domain" description="Glycosyltransferase RgtA/B/C/D-like" evidence="10">
    <location>
        <begin position="82"/>
        <end position="239"/>
    </location>
</feature>
<feature type="transmembrane region" description="Helical" evidence="9">
    <location>
        <begin position="450"/>
        <end position="469"/>
    </location>
</feature>
<feature type="transmembrane region" description="Helical" evidence="9">
    <location>
        <begin position="474"/>
        <end position="493"/>
    </location>
</feature>
<feature type="domain" description="Putative mannosyltransferase YkcA/B-like C-terminal" evidence="11">
    <location>
        <begin position="565"/>
        <end position="649"/>
    </location>
</feature>
<feature type="transmembrane region" description="Helical" evidence="9">
    <location>
        <begin position="392"/>
        <end position="413"/>
    </location>
</feature>
<feature type="transmembrane region" description="Helical" evidence="9">
    <location>
        <begin position="200"/>
        <end position="219"/>
    </location>
</feature>
<protein>
    <submittedName>
        <fullName evidence="12">Glycosyltransferase family 39 protein</fullName>
    </submittedName>
</protein>
<sequence>MTTAITKEAAPDSGAAPDRRRQWIERGSLALLLIGTLVAYLCNLSANGWANSFYTAAIQAGSESWKAWFFGSSDMANSITVDKPPASLWIPGLSVRVFGLNSWSLLVPQVLMGVFSVWLLYAIIRRWFGHWAGIGAGLVLAATPVAALMFRFNNPEALLILLMLASVWATMKGIETGRWRPMVLAGVAVGFGFLTKQLQVFLILPALVVAFFAFAPGTWLRRTGQLFAALGAMIVSAGWWILAVELWPADSRPYIGGSQNNSILELTLGYNGFGRLNGNETGSVVPGGGGDAGAGASYFGGYFGGGGPGGGPGGGAGGGMWGETGFWRMFTAEQGGQIAWLIPTALIFAVAALTLIGRAPRTDRRRATLVVFGIWLLTTMVVFSYMQGIFHSYYTAAIAPALAGLIAAAAAVCWSERDKLWVALVLAAGSWTAAVWAFVLLNRTPDFVPWLRWTVLVVGLIAGSALIFVRRGIAVRAVAGAAIVAALAGPVAYTVDTLATPAQGSIISAGPQVAGGHGPGGGGPGGGRGGPPGMRDGGMRGDGGTGTPPAGGGLLNGSSPSEEILSLLRANADQYTWVAAAMGSNQASGYQIESGYSVMPIGGFNGTDPSPTLAQFKQYVDDGEIHYFIGGGRGGPGGGSSEITEWVEAEFDSVTVDGVTLYDLTDPK</sequence>
<dbReference type="PANTHER" id="PTHR33908:SF3">
    <property type="entry name" value="UNDECAPRENYL PHOSPHATE-ALPHA-4-AMINO-4-DEOXY-L-ARABINOSE ARABINOSYL TRANSFERASE"/>
    <property type="match status" value="1"/>
</dbReference>
<keyword evidence="2" id="KW-1003">Cell membrane</keyword>
<keyword evidence="7 9" id="KW-0472">Membrane</keyword>
<evidence type="ECO:0000256" key="9">
    <source>
        <dbReference type="SAM" id="Phobius"/>
    </source>
</evidence>
<keyword evidence="4" id="KW-0808">Transferase</keyword>
<dbReference type="InterPro" id="IPR038731">
    <property type="entry name" value="RgtA/B/C-like"/>
</dbReference>
<comment type="caution">
    <text evidence="12">The sequence shown here is derived from an EMBL/GenBank/DDBJ whole genome shotgun (WGS) entry which is preliminary data.</text>
</comment>
<dbReference type="Pfam" id="PF13231">
    <property type="entry name" value="PMT_2"/>
    <property type="match status" value="1"/>
</dbReference>
<feature type="transmembrane region" description="Helical" evidence="9">
    <location>
        <begin position="131"/>
        <end position="150"/>
    </location>
</feature>
<keyword evidence="6 9" id="KW-1133">Transmembrane helix</keyword>
<dbReference type="Pfam" id="PF24878">
    <property type="entry name" value="YkcB_C"/>
    <property type="match status" value="1"/>
</dbReference>
<dbReference type="PANTHER" id="PTHR33908">
    <property type="entry name" value="MANNOSYLTRANSFERASE YKCB-RELATED"/>
    <property type="match status" value="1"/>
</dbReference>
<evidence type="ECO:0000259" key="10">
    <source>
        <dbReference type="Pfam" id="PF13231"/>
    </source>
</evidence>
<accession>A0ABP7PR91</accession>
<evidence type="ECO:0000256" key="8">
    <source>
        <dbReference type="SAM" id="MobiDB-lite"/>
    </source>
</evidence>
<evidence type="ECO:0000256" key="3">
    <source>
        <dbReference type="ARBA" id="ARBA00022676"/>
    </source>
</evidence>
<evidence type="ECO:0000256" key="7">
    <source>
        <dbReference type="ARBA" id="ARBA00023136"/>
    </source>
</evidence>
<dbReference type="InterPro" id="IPR056785">
    <property type="entry name" value="YkcA/B-like_C"/>
</dbReference>
<feature type="compositionally biased region" description="Gly residues" evidence="8">
    <location>
        <begin position="513"/>
        <end position="555"/>
    </location>
</feature>
<reference evidence="13" key="1">
    <citation type="journal article" date="2019" name="Int. J. Syst. Evol. Microbiol.">
        <title>The Global Catalogue of Microorganisms (GCM) 10K type strain sequencing project: providing services to taxonomists for standard genome sequencing and annotation.</title>
        <authorList>
            <consortium name="The Broad Institute Genomics Platform"/>
            <consortium name="The Broad Institute Genome Sequencing Center for Infectious Disease"/>
            <person name="Wu L."/>
            <person name="Ma J."/>
        </authorList>
    </citation>
    <scope>NUCLEOTIDE SEQUENCE [LARGE SCALE GENOMIC DNA]</scope>
    <source>
        <strain evidence="13">JCM 16923</strain>
    </source>
</reference>
<evidence type="ECO:0000256" key="4">
    <source>
        <dbReference type="ARBA" id="ARBA00022679"/>
    </source>
</evidence>
<comment type="subcellular location">
    <subcellularLocation>
        <location evidence="1">Cell membrane</location>
        <topology evidence="1">Multi-pass membrane protein</topology>
    </subcellularLocation>
</comment>
<feature type="transmembrane region" description="Helical" evidence="9">
    <location>
        <begin position="103"/>
        <end position="124"/>
    </location>
</feature>
<feature type="transmembrane region" description="Helical" evidence="9">
    <location>
        <begin position="226"/>
        <end position="244"/>
    </location>
</feature>
<keyword evidence="3" id="KW-0328">Glycosyltransferase</keyword>
<feature type="region of interest" description="Disordered" evidence="8">
    <location>
        <begin position="509"/>
        <end position="557"/>
    </location>
</feature>
<feature type="transmembrane region" description="Helical" evidence="9">
    <location>
        <begin position="29"/>
        <end position="46"/>
    </location>
</feature>
<evidence type="ECO:0000313" key="12">
    <source>
        <dbReference type="EMBL" id="GAA3969776.1"/>
    </source>
</evidence>
<feature type="transmembrane region" description="Helical" evidence="9">
    <location>
        <begin position="420"/>
        <end position="438"/>
    </location>
</feature>
<keyword evidence="5 9" id="KW-0812">Transmembrane</keyword>